<evidence type="ECO:0000313" key="1">
    <source>
        <dbReference type="EMBL" id="SVA91888.1"/>
    </source>
</evidence>
<protein>
    <submittedName>
        <fullName evidence="1">Uncharacterized protein</fullName>
    </submittedName>
</protein>
<gene>
    <name evidence="1" type="ORF">METZ01_LOCUS144742</name>
</gene>
<sequence>MDLYKNRQIIILARRLVLILDEVNRLRGLP</sequence>
<organism evidence="1">
    <name type="scientific">marine metagenome</name>
    <dbReference type="NCBI Taxonomy" id="408172"/>
    <lineage>
        <taxon>unclassified sequences</taxon>
        <taxon>metagenomes</taxon>
        <taxon>ecological metagenomes</taxon>
    </lineage>
</organism>
<dbReference type="EMBL" id="UINC01022387">
    <property type="protein sequence ID" value="SVA91888.1"/>
    <property type="molecule type" value="Genomic_DNA"/>
</dbReference>
<accession>A0A381ZRH5</accession>
<proteinExistence type="predicted"/>
<dbReference type="AlphaFoldDB" id="A0A381ZRH5"/>
<name>A0A381ZRH5_9ZZZZ</name>
<reference evidence="1" key="1">
    <citation type="submission" date="2018-05" db="EMBL/GenBank/DDBJ databases">
        <authorList>
            <person name="Lanie J.A."/>
            <person name="Ng W.-L."/>
            <person name="Kazmierczak K.M."/>
            <person name="Andrzejewski T.M."/>
            <person name="Davidsen T.M."/>
            <person name="Wayne K.J."/>
            <person name="Tettelin H."/>
            <person name="Glass J.I."/>
            <person name="Rusch D."/>
            <person name="Podicherti R."/>
            <person name="Tsui H.-C.T."/>
            <person name="Winkler M.E."/>
        </authorList>
    </citation>
    <scope>NUCLEOTIDE SEQUENCE</scope>
</reference>